<keyword evidence="3" id="KW-0378">Hydrolase</keyword>
<dbReference type="Pfam" id="PF02517">
    <property type="entry name" value="Rce1-like"/>
    <property type="match status" value="1"/>
</dbReference>
<feature type="transmembrane region" description="Helical" evidence="1">
    <location>
        <begin position="59"/>
        <end position="79"/>
    </location>
</feature>
<comment type="caution">
    <text evidence="3">The sequence shown here is derived from an EMBL/GenBank/DDBJ whole genome shotgun (WGS) entry which is preliminary data.</text>
</comment>
<evidence type="ECO:0000313" key="4">
    <source>
        <dbReference type="Proteomes" id="UP000823757"/>
    </source>
</evidence>
<name>A0A9D9ILL2_9BACT</name>
<evidence type="ECO:0000259" key="2">
    <source>
        <dbReference type="Pfam" id="PF02517"/>
    </source>
</evidence>
<dbReference type="InterPro" id="IPR003675">
    <property type="entry name" value="Rce1/LyrA-like_dom"/>
</dbReference>
<feature type="transmembrane region" description="Helical" evidence="1">
    <location>
        <begin position="107"/>
        <end position="125"/>
    </location>
</feature>
<feature type="domain" description="CAAX prenyl protease 2/Lysostaphin resistance protein A-like" evidence="2">
    <location>
        <begin position="105"/>
        <end position="196"/>
    </location>
</feature>
<keyword evidence="3" id="KW-0482">Metalloprotease</keyword>
<reference evidence="3" key="1">
    <citation type="submission" date="2020-10" db="EMBL/GenBank/DDBJ databases">
        <authorList>
            <person name="Gilroy R."/>
        </authorList>
    </citation>
    <scope>NUCLEOTIDE SEQUENCE</scope>
    <source>
        <strain evidence="3">B1-13419</strain>
    </source>
</reference>
<dbReference type="EMBL" id="JADIMD010000018">
    <property type="protein sequence ID" value="MBO8473919.1"/>
    <property type="molecule type" value="Genomic_DNA"/>
</dbReference>
<evidence type="ECO:0000313" key="3">
    <source>
        <dbReference type="EMBL" id="MBO8473919.1"/>
    </source>
</evidence>
<keyword evidence="1" id="KW-0812">Transmembrane</keyword>
<organism evidence="3 4">
    <name type="scientific">Candidatus Cryptobacteroides faecigallinarum</name>
    <dbReference type="NCBI Taxonomy" id="2840763"/>
    <lineage>
        <taxon>Bacteria</taxon>
        <taxon>Pseudomonadati</taxon>
        <taxon>Bacteroidota</taxon>
        <taxon>Bacteroidia</taxon>
        <taxon>Bacteroidales</taxon>
        <taxon>Candidatus Cryptobacteroides</taxon>
    </lineage>
</organism>
<keyword evidence="3" id="KW-0645">Protease</keyword>
<dbReference type="GO" id="GO:0080120">
    <property type="term" value="P:CAAX-box protein maturation"/>
    <property type="evidence" value="ECO:0007669"/>
    <property type="project" value="UniProtKB-ARBA"/>
</dbReference>
<keyword evidence="1" id="KW-0472">Membrane</keyword>
<feature type="transmembrane region" description="Helical" evidence="1">
    <location>
        <begin position="29"/>
        <end position="47"/>
    </location>
</feature>
<dbReference type="AlphaFoldDB" id="A0A9D9ILL2"/>
<reference evidence="3" key="2">
    <citation type="journal article" date="2021" name="PeerJ">
        <title>Extensive microbial diversity within the chicken gut microbiome revealed by metagenomics and culture.</title>
        <authorList>
            <person name="Gilroy R."/>
            <person name="Ravi A."/>
            <person name="Getino M."/>
            <person name="Pursley I."/>
            <person name="Horton D.L."/>
            <person name="Alikhan N.F."/>
            <person name="Baker D."/>
            <person name="Gharbi K."/>
            <person name="Hall N."/>
            <person name="Watson M."/>
            <person name="Adriaenssens E.M."/>
            <person name="Foster-Nyarko E."/>
            <person name="Jarju S."/>
            <person name="Secka A."/>
            <person name="Antonio M."/>
            <person name="Oren A."/>
            <person name="Chaudhuri R.R."/>
            <person name="La Ragione R."/>
            <person name="Hildebrand F."/>
            <person name="Pallen M.J."/>
        </authorList>
    </citation>
    <scope>NUCLEOTIDE SEQUENCE</scope>
    <source>
        <strain evidence="3">B1-13419</strain>
    </source>
</reference>
<proteinExistence type="predicted"/>
<keyword evidence="1" id="KW-1133">Transmembrane helix</keyword>
<feature type="transmembrane region" description="Helical" evidence="1">
    <location>
        <begin position="146"/>
        <end position="172"/>
    </location>
</feature>
<dbReference type="Proteomes" id="UP000823757">
    <property type="component" value="Unassembled WGS sequence"/>
</dbReference>
<feature type="transmembrane region" description="Helical" evidence="1">
    <location>
        <begin position="184"/>
        <end position="202"/>
    </location>
</feature>
<gene>
    <name evidence="3" type="ORF">IAB91_01325</name>
</gene>
<protein>
    <submittedName>
        <fullName evidence="3">CPBP family intramembrane metalloprotease</fullName>
    </submittedName>
</protein>
<evidence type="ECO:0000256" key="1">
    <source>
        <dbReference type="SAM" id="Phobius"/>
    </source>
</evidence>
<accession>A0A9D9ILL2</accession>
<sequence>MKKLVFSIVLAFVLWTVMFSPWTAPHVNFWVAMSCSAAALCIVSSLFNPGWWRQVRWSFKDVVIGVGLAAFLWGVFWTGDKVSAWLFDFARPQVDAIYGIRDGASPWLLSVLMLFLIGPAEEIFWRGYVQGSLSSRLGKNRGLVVAVILYALVHVASFNFMLVMAAFVAGVVWGLMYRLFPERFAAIIISHALWDAAVFVWFPI</sequence>
<dbReference type="PROSITE" id="PS51257">
    <property type="entry name" value="PROKAR_LIPOPROTEIN"/>
    <property type="match status" value="1"/>
</dbReference>
<dbReference type="GO" id="GO:0004175">
    <property type="term" value="F:endopeptidase activity"/>
    <property type="evidence" value="ECO:0007669"/>
    <property type="project" value="UniProtKB-ARBA"/>
</dbReference>
<dbReference type="GO" id="GO:0008237">
    <property type="term" value="F:metallopeptidase activity"/>
    <property type="evidence" value="ECO:0007669"/>
    <property type="project" value="UniProtKB-KW"/>
</dbReference>